<dbReference type="Proteomes" id="UP000789572">
    <property type="component" value="Unassembled WGS sequence"/>
</dbReference>
<comment type="caution">
    <text evidence="2">The sequence shown here is derived from an EMBL/GenBank/DDBJ whole genome shotgun (WGS) entry which is preliminary data.</text>
</comment>
<feature type="region of interest" description="Disordered" evidence="1">
    <location>
        <begin position="148"/>
        <end position="181"/>
    </location>
</feature>
<dbReference type="OrthoDB" id="2415397at2759"/>
<reference evidence="2" key="1">
    <citation type="submission" date="2021-06" db="EMBL/GenBank/DDBJ databases">
        <authorList>
            <person name="Kallberg Y."/>
            <person name="Tangrot J."/>
            <person name="Rosling A."/>
        </authorList>
    </citation>
    <scope>NUCLEOTIDE SEQUENCE</scope>
    <source>
        <strain evidence="2">IA702</strain>
    </source>
</reference>
<protein>
    <submittedName>
        <fullName evidence="2">8289_t:CDS:1</fullName>
    </submittedName>
</protein>
<evidence type="ECO:0000313" key="2">
    <source>
        <dbReference type="EMBL" id="CAG8493259.1"/>
    </source>
</evidence>
<name>A0A9N8WL63_9GLOM</name>
<gene>
    <name evidence="2" type="ORF">POCULU_LOCUS2188</name>
</gene>
<sequence>MHYLFRHQLPCQLRLGNRKNCASVDEQVMTGLSACSVVFQRTTLPTASWQREKLHNDKKSKQVELFWDLQTKREALHIEAKIFEEEAQLRRKELREKLRLEETRQILDATQDIRKQDRLLRERTTKIIEMHPLGDLESEQPEIGQKRRYEEELPSTPTRQINKTDVDRQKTPKSCDSSESDSEIVPTLLTNVFLATSNELEVDRNKTDESGKLPAPIKVKSRTPKYITRDIADEVLKTYRMSVLAGDKLIHNNVDILDLHTKAGVKKSPLSIGVINIHNPSCTKFLPKDFMSHIAGQIEDPAIKSVDFAIGRSIQKFMVECSEDVLAFLDKFGDIRDLTSLGRCLDANPINMSEASNDLIYARTLFEHFYLLYKNDILLQPMSENEYNAYIWTPILRNAFLSKDDLKLSCGELASKSYDKLKDILDIASRSAPKLDGKGFLKSLGTEVLAQEDGTLNTNAKRTGDLGKLEFCLKVILTTLYLALPSAVKNSITDIETYTLQSNGFRLKISASKYLFEDTIISMDLQHVEVPKTVEGFSKLVVGAKVILSWKARTRKNIMTFHEALNKGHKRLTNGVFFSPVKVVINSDVN</sequence>
<organism evidence="2 3">
    <name type="scientific">Paraglomus occultum</name>
    <dbReference type="NCBI Taxonomy" id="144539"/>
    <lineage>
        <taxon>Eukaryota</taxon>
        <taxon>Fungi</taxon>
        <taxon>Fungi incertae sedis</taxon>
        <taxon>Mucoromycota</taxon>
        <taxon>Glomeromycotina</taxon>
        <taxon>Glomeromycetes</taxon>
        <taxon>Paraglomerales</taxon>
        <taxon>Paraglomeraceae</taxon>
        <taxon>Paraglomus</taxon>
    </lineage>
</organism>
<dbReference type="EMBL" id="CAJVPJ010000194">
    <property type="protein sequence ID" value="CAG8493259.1"/>
    <property type="molecule type" value="Genomic_DNA"/>
</dbReference>
<proteinExistence type="predicted"/>
<dbReference type="AlphaFoldDB" id="A0A9N8WL63"/>
<keyword evidence="3" id="KW-1185">Reference proteome</keyword>
<evidence type="ECO:0000313" key="3">
    <source>
        <dbReference type="Proteomes" id="UP000789572"/>
    </source>
</evidence>
<evidence type="ECO:0000256" key="1">
    <source>
        <dbReference type="SAM" id="MobiDB-lite"/>
    </source>
</evidence>
<accession>A0A9N8WL63</accession>